<feature type="transmembrane region" description="Helical" evidence="2">
    <location>
        <begin position="179"/>
        <end position="206"/>
    </location>
</feature>
<keyword evidence="2" id="KW-1133">Transmembrane helix</keyword>
<dbReference type="GO" id="GO:0015297">
    <property type="term" value="F:antiporter activity"/>
    <property type="evidence" value="ECO:0007669"/>
    <property type="project" value="InterPro"/>
</dbReference>
<comment type="caution">
    <text evidence="3">The sequence shown here is derived from an EMBL/GenBank/DDBJ whole genome shotgun (WGS) entry which is preliminary data.</text>
</comment>
<keyword evidence="4" id="KW-1185">Reference proteome</keyword>
<name>A0A498LJS1_LABRO</name>
<evidence type="ECO:0000313" key="4">
    <source>
        <dbReference type="Proteomes" id="UP000290572"/>
    </source>
</evidence>
<feature type="transmembrane region" description="Helical" evidence="2">
    <location>
        <begin position="80"/>
        <end position="102"/>
    </location>
</feature>
<feature type="transmembrane region" description="Helical" evidence="2">
    <location>
        <begin position="123"/>
        <end position="143"/>
    </location>
</feature>
<proteinExistence type="inferred from homology"/>
<feature type="transmembrane region" description="Helical" evidence="2">
    <location>
        <begin position="55"/>
        <end position="74"/>
    </location>
</feature>
<dbReference type="Proteomes" id="UP000290572">
    <property type="component" value="Unassembled WGS sequence"/>
</dbReference>
<gene>
    <name evidence="3" type="ORF">ROHU_011573</name>
</gene>
<organism evidence="3 4">
    <name type="scientific">Labeo rohita</name>
    <name type="common">Indian major carp</name>
    <name type="synonym">Cyprinus rohita</name>
    <dbReference type="NCBI Taxonomy" id="84645"/>
    <lineage>
        <taxon>Eukaryota</taxon>
        <taxon>Metazoa</taxon>
        <taxon>Chordata</taxon>
        <taxon>Craniata</taxon>
        <taxon>Vertebrata</taxon>
        <taxon>Euteleostomi</taxon>
        <taxon>Actinopterygii</taxon>
        <taxon>Neopterygii</taxon>
        <taxon>Teleostei</taxon>
        <taxon>Ostariophysi</taxon>
        <taxon>Cypriniformes</taxon>
        <taxon>Cyprinidae</taxon>
        <taxon>Labeoninae</taxon>
        <taxon>Labeonini</taxon>
        <taxon>Labeo</taxon>
    </lineage>
</organism>
<keyword evidence="2" id="KW-0812">Transmembrane</keyword>
<feature type="transmembrane region" description="Helical" evidence="2">
    <location>
        <begin position="212"/>
        <end position="234"/>
    </location>
</feature>
<reference evidence="3 4" key="1">
    <citation type="submission" date="2018-03" db="EMBL/GenBank/DDBJ databases">
        <title>Draft genome sequence of Rohu Carp (Labeo rohita).</title>
        <authorList>
            <person name="Das P."/>
            <person name="Kushwaha B."/>
            <person name="Joshi C.G."/>
            <person name="Kumar D."/>
            <person name="Nagpure N.S."/>
            <person name="Sahoo L."/>
            <person name="Das S.P."/>
            <person name="Bit A."/>
            <person name="Patnaik S."/>
            <person name="Meher P.K."/>
            <person name="Jayasankar P."/>
            <person name="Koringa P.G."/>
            <person name="Patel N.V."/>
            <person name="Hinsu A.T."/>
            <person name="Kumar R."/>
            <person name="Pandey M."/>
            <person name="Agarwal S."/>
            <person name="Srivastava S."/>
            <person name="Singh M."/>
            <person name="Iquebal M.A."/>
            <person name="Jaiswal S."/>
            <person name="Angadi U.B."/>
            <person name="Kumar N."/>
            <person name="Raza M."/>
            <person name="Shah T.M."/>
            <person name="Rai A."/>
            <person name="Jena J.K."/>
        </authorList>
    </citation>
    <scope>NUCLEOTIDE SEQUENCE [LARGE SCALE GENOMIC DNA]</scope>
    <source>
        <strain evidence="3">DASCIFA01</strain>
        <tissue evidence="3">Testis</tissue>
    </source>
</reference>
<comment type="similarity">
    <text evidence="1">Belongs to the multi antimicrobial extrusion (MATE) (TC 2.A.66.1) family.</text>
</comment>
<dbReference type="PANTHER" id="PTHR11206">
    <property type="entry name" value="MULTIDRUG RESISTANCE PROTEIN"/>
    <property type="match status" value="1"/>
</dbReference>
<sequence>MRKPPRGLRPRCDFFRVAIPPLPPNTVNVTTTATGCGLALTCDTLVSQGIILPQMYTAVAANILNIATNYILLYSMKLGVMGSAAANSISQISICLLLFAYIRWKKLHVKTWGGWSTAALQEWGSYMKLAIPSTLMLCFEWWIYEIGGFLAGVHAAACVRVGNALGAGDTNRALITSKVTLLITGVLAVLQGIVMGSSKSVVGYIFTSDESIVKIVSEILTLFIFLQFFDALVVSMNCL</sequence>
<evidence type="ECO:0000313" key="3">
    <source>
        <dbReference type="EMBL" id="RXN08331.1"/>
    </source>
</evidence>
<dbReference type="GO" id="GO:0016020">
    <property type="term" value="C:membrane"/>
    <property type="evidence" value="ECO:0007669"/>
    <property type="project" value="InterPro"/>
</dbReference>
<dbReference type="STRING" id="84645.A0A498LJS1"/>
<evidence type="ECO:0000256" key="1">
    <source>
        <dbReference type="ARBA" id="ARBA00010199"/>
    </source>
</evidence>
<dbReference type="AlphaFoldDB" id="A0A498LJS1"/>
<keyword evidence="2" id="KW-0472">Membrane</keyword>
<dbReference type="Pfam" id="PF01554">
    <property type="entry name" value="MatE"/>
    <property type="match status" value="1"/>
</dbReference>
<dbReference type="InterPro" id="IPR002528">
    <property type="entry name" value="MATE_fam"/>
</dbReference>
<evidence type="ECO:0000256" key="2">
    <source>
        <dbReference type="SAM" id="Phobius"/>
    </source>
</evidence>
<protein>
    <submittedName>
        <fullName evidence="3">Multidrug and toxin extrusion 1-like protein</fullName>
    </submittedName>
</protein>
<dbReference type="EMBL" id="QBIY01013323">
    <property type="protein sequence ID" value="RXN08331.1"/>
    <property type="molecule type" value="Genomic_DNA"/>
</dbReference>
<accession>A0A498LJS1</accession>
<dbReference type="GO" id="GO:0042910">
    <property type="term" value="F:xenobiotic transmembrane transporter activity"/>
    <property type="evidence" value="ECO:0007669"/>
    <property type="project" value="InterPro"/>
</dbReference>